<feature type="transmembrane region" description="Helical" evidence="2">
    <location>
        <begin position="1802"/>
        <end position="1825"/>
    </location>
</feature>
<feature type="transmembrane region" description="Helical" evidence="2">
    <location>
        <begin position="2333"/>
        <end position="2360"/>
    </location>
</feature>
<feature type="region of interest" description="Disordered" evidence="1">
    <location>
        <begin position="2048"/>
        <end position="2088"/>
    </location>
</feature>
<dbReference type="InterPro" id="IPR011050">
    <property type="entry name" value="Pectin_lyase_fold/virulence"/>
</dbReference>
<keyword evidence="4" id="KW-1185">Reference proteome</keyword>
<evidence type="ECO:0000256" key="2">
    <source>
        <dbReference type="SAM" id="Phobius"/>
    </source>
</evidence>
<feature type="transmembrane region" description="Helical" evidence="2">
    <location>
        <begin position="2269"/>
        <end position="2289"/>
    </location>
</feature>
<feature type="compositionally biased region" description="Polar residues" evidence="1">
    <location>
        <begin position="1884"/>
        <end position="1911"/>
    </location>
</feature>
<dbReference type="Proteomes" id="UP000612055">
    <property type="component" value="Unassembled WGS sequence"/>
</dbReference>
<dbReference type="InterPro" id="IPR051246">
    <property type="entry name" value="WDR48"/>
</dbReference>
<dbReference type="GO" id="GO:0043130">
    <property type="term" value="F:ubiquitin binding"/>
    <property type="evidence" value="ECO:0007669"/>
    <property type="project" value="TreeGrafter"/>
</dbReference>
<dbReference type="SMART" id="SM00710">
    <property type="entry name" value="PbH1"/>
    <property type="match status" value="9"/>
</dbReference>
<name>A0A835Y2U5_9CHLO</name>
<dbReference type="SUPFAM" id="SSF51126">
    <property type="entry name" value="Pectin lyase-like"/>
    <property type="match status" value="1"/>
</dbReference>
<feature type="region of interest" description="Disordered" evidence="1">
    <location>
        <begin position="1853"/>
        <end position="1983"/>
    </location>
</feature>
<feature type="compositionally biased region" description="Basic and acidic residues" evidence="1">
    <location>
        <begin position="1873"/>
        <end position="1883"/>
    </location>
</feature>
<feature type="transmembrane region" description="Helical" evidence="2">
    <location>
        <begin position="2124"/>
        <end position="2147"/>
    </location>
</feature>
<feature type="compositionally biased region" description="Polar residues" evidence="1">
    <location>
        <begin position="1954"/>
        <end position="1963"/>
    </location>
</feature>
<feature type="transmembrane region" description="Helical" evidence="2">
    <location>
        <begin position="2192"/>
        <end position="2214"/>
    </location>
</feature>
<dbReference type="EMBL" id="JAEHOE010000040">
    <property type="protein sequence ID" value="KAG2493086.1"/>
    <property type="molecule type" value="Genomic_DNA"/>
</dbReference>
<feature type="transmembrane region" description="Helical" evidence="2">
    <location>
        <begin position="1688"/>
        <end position="1710"/>
    </location>
</feature>
<organism evidence="3 4">
    <name type="scientific">Edaphochlamys debaryana</name>
    <dbReference type="NCBI Taxonomy" id="47281"/>
    <lineage>
        <taxon>Eukaryota</taxon>
        <taxon>Viridiplantae</taxon>
        <taxon>Chlorophyta</taxon>
        <taxon>core chlorophytes</taxon>
        <taxon>Chlorophyceae</taxon>
        <taxon>CS clade</taxon>
        <taxon>Chlamydomonadales</taxon>
        <taxon>Chlamydomonadales incertae sedis</taxon>
        <taxon>Edaphochlamys</taxon>
    </lineage>
</organism>
<dbReference type="OrthoDB" id="540692at2759"/>
<dbReference type="PANTHER" id="PTHR19862:SF14">
    <property type="entry name" value="WD REPEAT-CONTAINING PROTEIN 48"/>
    <property type="match status" value="1"/>
</dbReference>
<sequence>MLAKGFERRPSYILKSIPANLLVRPHPVSPPSTDGGAAAGNWTYRCTLALSNASLAQAAVPGQPLDTNNSAAPPPAPPPNLVLRCEERSPSPAGALTAGLGTSLAAGPVAVEGVGLDASLRVASPGAGAADWGLTLSGSGNLLIEDSALTNLPLSPVAPLLHVIGFAHVTLRNVSVSRLTGAPVLFTGGTPIGPEVQLYGPVALDVTSSASVVDCDCTNIINAHGWSCFAARMQPQPHDTTVPPTLVFRMEGTVVDSASVVWAGPDMACPTAGYEGSGMGAVVPNNTFGSLDVTVVDSWIRNTLGGCGAGLAAVAADDSNSTMRISSTTYYFMTTRTVNFLEAGAIYVARGSWSTVLYDVLVGQTEGGAFFADQTQLAFAASRCTLWFNVVKRFGGVLFVSGEVTSLQLDGCSFNRNGAQYGGVVGVKGHVNGGAITNTIIQLSRADQGGVMFIIGNLHNMRIADGTVIDSSKASYDGGVLFVSDVVNLTIANNTNITNNYANGDGGVIMAIGGVLRLTVADNSHLDGNSAQGAMGGAIFAAQPAFEADTAIDGVLVTNGSSISFNSACKGGALAVQLLSGSHMDFNAAEAGGVMAAGGIEDVTIDGASSMDRNRARTMGGALCATSGSLTRVTVSSGSSMDENLALESGGALAAPAGNISQLLVTGDSSVSRNTAQGGSGGALFAAQGGISDCSVQTGSRMSGNLAALDGGAAYTGTGIDGFRVGDGSRLDSNTAGRSGGVLYAAGNVSLAVSGSSTLSHNTAEQHGGAIYTNASVTAFEMSGSSNVSGNSARGNGGALYVAGSIERLAVTGASSLLDNSASLQGGAIWAPIIVFMELGPGCSVTGNSAGQAGGAISTGCSATVSSDWQLHGSNVGANSAGTSGGALYINGRSANPAELDAPQVAGSISLDASGAAFVQNQAAVSGGAIAQEGPLCRLAVSGGAFTRNAAGATGGAMAALAGGSIEASGVTVGPGNTADTGAGLFAADAGTVSVHGSSISGNTATSSGGGMGAQGSGSALTASFSQVGPNNRAAMGGGLFAGPASSVLVRGSNVSSNAASNRGGSVAAALCGSLRLYDSLVTGSTARNDGGGVSAVGCQLVHISGTRLQSNVAGRGGALFLGAPADTAGCGAGRDACMLVVSGNSSMSGNIAAPSTDTAHGVPQGYGGAVFAEHVPGLILLVDSSTAFSLNNAWLGADVASLQTCAAVQGGQEQQAAGTVEPTADTAALCAQEALAAAGASSIAWSVPASCVSPVAGAANCSRALLAQDLLLSSRYTPGAATEISPAVSTDSVTFQIPIAQARPAWFADMDISALGVLLDTRTVLSPPKENLAGVEVPVAEARLDCAGGGGPCLWRSGDSMNATVAMYDARGLPVSSVPSAGYTVTMSLVRSGASSQAPWLVIGGKPMGPWSFTVGATARMALNGTAITGWPGTYTLELQSLPLQTATPLRNTSTSLRLQGCALGEFLDLPSPQPGTEDLYLRTCSRCPVQSVGLYEDPRLTLDMAAAGDSSDAALQTRKLALTRLASRMCLSCPDNAVCPRGLDMAPLPGYWHSSLRSPFMHACLYQAACSDASAPGVRAAAAALSNSAVVADLKLRLEDILGPLSNNRTLMLAALRQHVLSSGAAGAPRRSLSGSNSSNVTAIADYLQAQCAEGYTGNLCATCQPGYTLNSFFWCTQCPSQSQTIVIGVFVLLGTVAMIIFTAVENLSETEPEEEKRDEEQARAKKVRSIVPRDVLKVLVVHIQYYIVISRLNIPKPDLMAPVSAVLTAIIGAESLWSYSHACLLSNQDSAGQAHLAQLGALLTPCACLAVSLLLWALRYGIFNAARFYRSRMGDHHVNPMFRVEPLSLGEDGAEQGKPAPDTEAGSEQQVKDSQNDGKQSDMTQQGDPFNGGSDSNGSPQCSPPTSRDNSDPADQAADPALPASNSIPSVLSSKSSNGSLGVSPFEKPKNQSLLESQSSVDRRAQLISPSSSLVNTTNSVGDKEQLGHAMPAANPGSSLVNTVASLAGLGDKEHATSAPVTGNGAADAGAFLPSPFALIYKKTRPAKPASRSHGQSGSPAPIKGEPGRSSALSTALSSRMSSIRRQVSTVSQKLEGLRDRSAAVSGLALVDRTLSLAQQLWIVAVIAVFVLFPSWASAAFSVFSCYTLDDASSGAEMQGLEFAAASYARGYWSRNLNQECYTDSHMGLYVPLGIVFVIIFCAGPPVYNLVMLWRVRDKLGDYQTQQVYGFMYSRYKAKFFWWDTVLLLETLALVAVDVFGGDLNVSYQALMLQLVLLLIAGINIVVEPIRSSTLRRIEFSSTSILAATIAFNMYYVVGSVTLVDEGGGAAIAIITVVINLSFIIALAVIAVLASKLDLKHLTARMRGCYTDGGSGSPGRSSKAFVDLQVRMASSSSNGSVRSASSPRSGGGFRARFAASASGRQAPSRLKQSQLAVVSDVVVEE</sequence>
<feature type="compositionally biased region" description="Polar residues" evidence="1">
    <location>
        <begin position="1971"/>
        <end position="1983"/>
    </location>
</feature>
<keyword evidence="2" id="KW-0812">Transmembrane</keyword>
<gene>
    <name evidence="3" type="ORF">HYH03_008749</name>
</gene>
<accession>A0A835Y2U5</accession>
<dbReference type="PANTHER" id="PTHR19862">
    <property type="entry name" value="WD REPEAT-CONTAINING PROTEIN 48"/>
    <property type="match status" value="1"/>
</dbReference>
<evidence type="ECO:0000313" key="4">
    <source>
        <dbReference type="Proteomes" id="UP000612055"/>
    </source>
</evidence>
<feature type="compositionally biased region" description="Low complexity" evidence="1">
    <location>
        <begin position="2072"/>
        <end position="2085"/>
    </location>
</feature>
<protein>
    <submittedName>
        <fullName evidence="3">Uncharacterized protein</fullName>
    </submittedName>
</protein>
<dbReference type="InterPro" id="IPR006626">
    <property type="entry name" value="PbH1"/>
</dbReference>
<feature type="transmembrane region" description="Helical" evidence="2">
    <location>
        <begin position="2243"/>
        <end position="2263"/>
    </location>
</feature>
<evidence type="ECO:0000313" key="3">
    <source>
        <dbReference type="EMBL" id="KAG2493086.1"/>
    </source>
</evidence>
<evidence type="ECO:0000256" key="1">
    <source>
        <dbReference type="SAM" id="MobiDB-lite"/>
    </source>
</evidence>
<feature type="transmembrane region" description="Helical" evidence="2">
    <location>
        <begin position="1762"/>
        <end position="1782"/>
    </location>
</feature>
<keyword evidence="2" id="KW-0472">Membrane</keyword>
<feature type="compositionally biased region" description="Low complexity" evidence="1">
    <location>
        <begin position="1916"/>
        <end position="1947"/>
    </location>
</feature>
<comment type="caution">
    <text evidence="3">The sequence shown here is derived from an EMBL/GenBank/DDBJ whole genome shotgun (WGS) entry which is preliminary data.</text>
</comment>
<keyword evidence="2" id="KW-1133">Transmembrane helix</keyword>
<dbReference type="GO" id="GO:0000724">
    <property type="term" value="P:double-strand break repair via homologous recombination"/>
    <property type="evidence" value="ECO:0007669"/>
    <property type="project" value="TreeGrafter"/>
</dbReference>
<feature type="transmembrane region" description="Helical" evidence="2">
    <location>
        <begin position="2301"/>
        <end position="2321"/>
    </location>
</feature>
<proteinExistence type="predicted"/>
<reference evidence="3" key="1">
    <citation type="journal article" date="2020" name="bioRxiv">
        <title>Comparative genomics of Chlamydomonas.</title>
        <authorList>
            <person name="Craig R.J."/>
            <person name="Hasan A.R."/>
            <person name="Ness R.W."/>
            <person name="Keightley P.D."/>
        </authorList>
    </citation>
    <scope>NUCLEOTIDE SEQUENCE</scope>
    <source>
        <strain evidence="3">CCAP 11/70</strain>
    </source>
</reference>